<feature type="binding site" evidence="10">
    <location>
        <position position="197"/>
    </location>
    <ligand>
        <name>NAD(+)</name>
        <dbReference type="ChEBI" id="CHEBI:57540"/>
    </ligand>
</feature>
<feature type="binding site" evidence="9">
    <location>
        <position position="74"/>
    </location>
    <ligand>
        <name>substrate</name>
    </ligand>
</feature>
<evidence type="ECO:0000256" key="9">
    <source>
        <dbReference type="PIRSR" id="PIRSR000183-2"/>
    </source>
</evidence>
<dbReference type="Pfam" id="PF05222">
    <property type="entry name" value="AlaDh_PNT_N"/>
    <property type="match status" value="1"/>
</dbReference>
<dbReference type="GO" id="GO:0000166">
    <property type="term" value="F:nucleotide binding"/>
    <property type="evidence" value="ECO:0007669"/>
    <property type="project" value="UniProtKB-KW"/>
</dbReference>
<dbReference type="InterPro" id="IPR008143">
    <property type="entry name" value="Ala_DH/PNT_CS2"/>
</dbReference>
<comment type="similarity">
    <text evidence="2 7">Belongs to the AlaDH/PNT family.</text>
</comment>
<dbReference type="STRING" id="1123392.GCA_000376425_01523"/>
<feature type="binding site" evidence="10">
    <location>
        <begin position="266"/>
        <end position="269"/>
    </location>
    <ligand>
        <name>NAD(+)</name>
        <dbReference type="ChEBI" id="CHEBI:57540"/>
    </ligand>
</feature>
<dbReference type="InterPro" id="IPR007886">
    <property type="entry name" value="AlaDH/PNT_N"/>
</dbReference>
<dbReference type="InterPro" id="IPR007698">
    <property type="entry name" value="AlaDH/PNT_NAD(H)-bd"/>
</dbReference>
<dbReference type="InterPro" id="IPR008141">
    <property type="entry name" value="Ala_DH"/>
</dbReference>
<dbReference type="RefSeq" id="WP_059752053.1">
    <property type="nucleotide sequence ID" value="NZ_LDUG01000014.1"/>
</dbReference>
<dbReference type="NCBIfam" id="TIGR00518">
    <property type="entry name" value="alaDH"/>
    <property type="match status" value="1"/>
</dbReference>
<evidence type="ECO:0000313" key="13">
    <source>
        <dbReference type="EMBL" id="KVW97857.1"/>
    </source>
</evidence>
<proteinExistence type="inferred from homology"/>
<dbReference type="GO" id="GO:0005886">
    <property type="term" value="C:plasma membrane"/>
    <property type="evidence" value="ECO:0007669"/>
    <property type="project" value="TreeGrafter"/>
</dbReference>
<feature type="active site" description="Proton donor/acceptor" evidence="8">
    <location>
        <position position="269"/>
    </location>
</feature>
<dbReference type="Gene3D" id="3.40.50.720">
    <property type="entry name" value="NAD(P)-binding Rossmann-like Domain"/>
    <property type="match status" value="2"/>
</dbReference>
<feature type="binding site" evidence="9">
    <location>
        <position position="15"/>
    </location>
    <ligand>
        <name>substrate</name>
    </ligand>
</feature>
<dbReference type="InterPro" id="IPR036291">
    <property type="entry name" value="NAD(P)-bd_dom_sf"/>
</dbReference>
<dbReference type="PATRIC" id="fig|36861.3.peg.183"/>
<dbReference type="PANTHER" id="PTHR42795">
    <property type="entry name" value="ALANINE DEHYDROGENASE"/>
    <property type="match status" value="1"/>
</dbReference>
<dbReference type="Proteomes" id="UP000064243">
    <property type="component" value="Unassembled WGS sequence"/>
</dbReference>
<keyword evidence="14" id="KW-1185">Reference proteome</keyword>
<dbReference type="AlphaFoldDB" id="A0A106BSI9"/>
<evidence type="ECO:0000259" key="12">
    <source>
        <dbReference type="SMART" id="SM01003"/>
    </source>
</evidence>
<dbReference type="OrthoDB" id="9804592at2"/>
<organism evidence="13 14">
    <name type="scientific">Thiobacillus denitrificans</name>
    <dbReference type="NCBI Taxonomy" id="36861"/>
    <lineage>
        <taxon>Bacteria</taxon>
        <taxon>Pseudomonadati</taxon>
        <taxon>Pseudomonadota</taxon>
        <taxon>Betaproteobacteria</taxon>
        <taxon>Nitrosomonadales</taxon>
        <taxon>Thiobacillaceae</taxon>
        <taxon>Thiobacillus</taxon>
    </lineage>
</organism>
<evidence type="ECO:0000256" key="8">
    <source>
        <dbReference type="PIRSR" id="PIRSR000183-1"/>
    </source>
</evidence>
<dbReference type="GO" id="GO:0000286">
    <property type="term" value="F:alanine dehydrogenase activity"/>
    <property type="evidence" value="ECO:0007669"/>
    <property type="project" value="UniProtKB-UniRule"/>
</dbReference>
<dbReference type="SMART" id="SM01003">
    <property type="entry name" value="AlaDh_PNT_N"/>
    <property type="match status" value="1"/>
</dbReference>
<dbReference type="EC" id="1.4.1.1" evidence="7"/>
<gene>
    <name evidence="13" type="ORF">ABW22_03675</name>
</gene>
<evidence type="ECO:0000259" key="11">
    <source>
        <dbReference type="SMART" id="SM01002"/>
    </source>
</evidence>
<evidence type="ECO:0000256" key="1">
    <source>
        <dbReference type="ARBA" id="ARBA00005206"/>
    </source>
</evidence>
<dbReference type="SUPFAM" id="SSF52283">
    <property type="entry name" value="Formate/glycerate dehydrogenase catalytic domain-like"/>
    <property type="match status" value="1"/>
</dbReference>
<name>A0A106BSI9_THIDE</name>
<dbReference type="PANTHER" id="PTHR42795:SF1">
    <property type="entry name" value="ALANINE DEHYDROGENASE"/>
    <property type="match status" value="1"/>
</dbReference>
<feature type="active site" description="Proton donor/acceptor" evidence="8">
    <location>
        <position position="95"/>
    </location>
</feature>
<evidence type="ECO:0000256" key="6">
    <source>
        <dbReference type="ARBA" id="ARBA00056662"/>
    </source>
</evidence>
<comment type="function">
    <text evidence="6">May play a role in cell wall synthesis as L-alanine is an important constituent of the peptidoglycan layer.</text>
</comment>
<feature type="binding site" evidence="10">
    <location>
        <position position="278"/>
    </location>
    <ligand>
        <name>NAD(+)</name>
        <dbReference type="ChEBI" id="CHEBI:57540"/>
    </ligand>
</feature>
<evidence type="ECO:0000256" key="7">
    <source>
        <dbReference type="PIRNR" id="PIRNR000183"/>
    </source>
</evidence>
<evidence type="ECO:0000256" key="3">
    <source>
        <dbReference type="ARBA" id="ARBA00023002"/>
    </source>
</evidence>
<dbReference type="SMART" id="SM01002">
    <property type="entry name" value="AlaDh_PNT_C"/>
    <property type="match status" value="1"/>
</dbReference>
<comment type="catalytic activity">
    <reaction evidence="5 7">
        <text>L-alanine + NAD(+) + H2O = pyruvate + NH4(+) + NADH + H(+)</text>
        <dbReference type="Rhea" id="RHEA:18405"/>
        <dbReference type="ChEBI" id="CHEBI:15361"/>
        <dbReference type="ChEBI" id="CHEBI:15377"/>
        <dbReference type="ChEBI" id="CHEBI:15378"/>
        <dbReference type="ChEBI" id="CHEBI:28938"/>
        <dbReference type="ChEBI" id="CHEBI:57540"/>
        <dbReference type="ChEBI" id="CHEBI:57945"/>
        <dbReference type="ChEBI" id="CHEBI:57972"/>
        <dbReference type="EC" id="1.4.1.1"/>
    </reaction>
</comment>
<reference evidence="13 14" key="1">
    <citation type="journal article" date="2015" name="Appl. Environ. Microbiol.">
        <title>Aerobic and Anaerobic Thiosulfate Oxidation by a Cold-Adapted, Subglacial Chemoautotroph.</title>
        <authorList>
            <person name="Harrold Z.R."/>
            <person name="Skidmore M.L."/>
            <person name="Hamilton T.L."/>
            <person name="Desch L."/>
            <person name="Amada K."/>
            <person name="van Gelder W."/>
            <person name="Glover K."/>
            <person name="Roden E.E."/>
            <person name="Boyd E.S."/>
        </authorList>
    </citation>
    <scope>NUCLEOTIDE SEQUENCE [LARGE SCALE GENOMIC DNA]</scope>
    <source>
        <strain evidence="13 14">RG</strain>
    </source>
</reference>
<evidence type="ECO:0000256" key="10">
    <source>
        <dbReference type="PIRSR" id="PIRSR000183-3"/>
    </source>
</evidence>
<comment type="pathway">
    <text evidence="1">Amino-acid degradation; L-alanine degradation via dehydrogenase pathway; NH(3) and pyruvate from L-alanine: step 1/1.</text>
</comment>
<dbReference type="CDD" id="cd05305">
    <property type="entry name" value="L-AlaDH"/>
    <property type="match status" value="1"/>
</dbReference>
<dbReference type="GO" id="GO:0042853">
    <property type="term" value="P:L-alanine catabolic process"/>
    <property type="evidence" value="ECO:0007669"/>
    <property type="project" value="InterPro"/>
</dbReference>
<evidence type="ECO:0000256" key="2">
    <source>
        <dbReference type="ARBA" id="ARBA00005689"/>
    </source>
</evidence>
<keyword evidence="10" id="KW-0547">Nucleotide-binding</keyword>
<evidence type="ECO:0000313" key="14">
    <source>
        <dbReference type="Proteomes" id="UP000064243"/>
    </source>
</evidence>
<feature type="domain" description="Alanine dehydrogenase/pyridine nucleotide transhydrogenase NAD(H)-binding" evidence="11">
    <location>
        <begin position="148"/>
        <end position="296"/>
    </location>
</feature>
<keyword evidence="4 7" id="KW-0520">NAD</keyword>
<dbReference type="FunFam" id="3.40.50.720:FF:000433">
    <property type="entry name" value="Alanine dehydrogenase 1"/>
    <property type="match status" value="1"/>
</dbReference>
<feature type="binding site" evidence="10">
    <location>
        <position position="219"/>
    </location>
    <ligand>
        <name>NAD(+)</name>
        <dbReference type="ChEBI" id="CHEBI:57540"/>
    </ligand>
</feature>
<dbReference type="PROSITE" id="PS00837">
    <property type="entry name" value="ALADH_PNT_2"/>
    <property type="match status" value="1"/>
</dbReference>
<feature type="binding site" evidence="10">
    <location>
        <begin position="297"/>
        <end position="300"/>
    </location>
    <ligand>
        <name>NAD(+)</name>
        <dbReference type="ChEBI" id="CHEBI:57540"/>
    </ligand>
</feature>
<feature type="binding site" evidence="10">
    <location>
        <position position="133"/>
    </location>
    <ligand>
        <name>NAD(+)</name>
        <dbReference type="ChEBI" id="CHEBI:57540"/>
    </ligand>
</feature>
<sequence length="361" mass="37156">MHIGIPKEIKNHEYRVALTPEGARELSLAGHSVSVETGAGAVAGFGDDAYRAAGAAIVATPAEAWAADLVVKVKEPQPTELTHLRSGQLLFCYLHLAAAPELAHELVARGVTAIAYETVTRPAGGLPLLQPMSYIAGRLAPQMGALGLLTSHGGNGKLISGMPGVPPAHVVIIGAGMVGMTAARTAVGLGARVTLIDRQTDTLAHAEILFGAQIETRFSSPEAIANSLAQADIVIGAAQIPGRHAPRLISRELLNRMSPGSVLVDVSIDQGGIAETSRPTTHSDPFFVAAGVVHYCVTNMPGAVARTATEALTHATLPYVQTLAAQGLAALDTDAGLKQGMQVHAGKITHAGLAQDLGIGL</sequence>
<dbReference type="EMBL" id="LDUG01000014">
    <property type="protein sequence ID" value="KVW97857.1"/>
    <property type="molecule type" value="Genomic_DNA"/>
</dbReference>
<evidence type="ECO:0000256" key="5">
    <source>
        <dbReference type="ARBA" id="ARBA00049277"/>
    </source>
</evidence>
<feature type="domain" description="Alanine dehydrogenase/pyridine nucleotide transhydrogenase N-terminal" evidence="12">
    <location>
        <begin position="4"/>
        <end position="136"/>
    </location>
</feature>
<dbReference type="Pfam" id="PF01262">
    <property type="entry name" value="AlaDh_PNT_C"/>
    <property type="match status" value="1"/>
</dbReference>
<evidence type="ECO:0000256" key="4">
    <source>
        <dbReference type="ARBA" id="ARBA00023027"/>
    </source>
</evidence>
<keyword evidence="3 7" id="KW-0560">Oxidoreductase</keyword>
<dbReference type="PIRSF" id="PIRSF000183">
    <property type="entry name" value="Alanine_dh"/>
    <property type="match status" value="1"/>
</dbReference>
<accession>A0A106BSI9</accession>
<comment type="caution">
    <text evidence="13">The sequence shown here is derived from an EMBL/GenBank/DDBJ whole genome shotgun (WGS) entry which is preliminary data.</text>
</comment>
<protein>
    <recommendedName>
        <fullName evidence="7">Alanine dehydrogenase</fullName>
        <ecNumber evidence="7">1.4.1.1</ecNumber>
    </recommendedName>
</protein>
<dbReference type="SUPFAM" id="SSF51735">
    <property type="entry name" value="NAD(P)-binding Rossmann-fold domains"/>
    <property type="match status" value="1"/>
</dbReference>